<dbReference type="EMBL" id="CP121646">
    <property type="protein sequence ID" value="WFU67408.1"/>
    <property type="molecule type" value="Genomic_DNA"/>
</dbReference>
<evidence type="ECO:0000313" key="2">
    <source>
        <dbReference type="EMBL" id="WFU67408.1"/>
    </source>
</evidence>
<protein>
    <submittedName>
        <fullName evidence="2">Uncharacterized protein</fullName>
    </submittedName>
</protein>
<sequence length="117" mass="12711">MDFRHLAAATQLQSAEIDRRPQQPRQLAGEYGSSEHGEACFDAAALSRACFFEADAEAVRCCKSLDDPVNADRPAADAAFKPKCLGIASSIRYARPTAASFPVRFEHVVAIQSKRIA</sequence>
<dbReference type="Proteomes" id="UP001221546">
    <property type="component" value="Chromosome"/>
</dbReference>
<name>A0ABY8JTT8_9BRAD</name>
<gene>
    <name evidence="2" type="ORF">QA636_18735</name>
</gene>
<dbReference type="RefSeq" id="WP_057019621.1">
    <property type="nucleotide sequence ID" value="NZ_CP121646.1"/>
</dbReference>
<accession>A0ABY8JTT8</accession>
<proteinExistence type="predicted"/>
<keyword evidence="3" id="KW-1185">Reference proteome</keyword>
<feature type="region of interest" description="Disordered" evidence="1">
    <location>
        <begin position="10"/>
        <end position="32"/>
    </location>
</feature>
<evidence type="ECO:0000256" key="1">
    <source>
        <dbReference type="SAM" id="MobiDB-lite"/>
    </source>
</evidence>
<reference evidence="2 3" key="1">
    <citation type="submission" date="2023-04" db="EMBL/GenBank/DDBJ databases">
        <title>Australian commercial rhizobial inoculants.</title>
        <authorList>
            <person name="Kohlmeier M.G."/>
            <person name="O'Hara G.W."/>
            <person name="Colombi E."/>
            <person name="Ramsay J.P."/>
            <person name="Terpolilli J."/>
        </authorList>
    </citation>
    <scope>NUCLEOTIDE SEQUENCE [LARGE SCALE GENOMIC DNA]</scope>
    <source>
        <strain evidence="2 3">CB627</strain>
    </source>
</reference>
<evidence type="ECO:0000313" key="3">
    <source>
        <dbReference type="Proteomes" id="UP001221546"/>
    </source>
</evidence>
<organism evidence="2 3">
    <name type="scientific">Bradyrhizobium brasilense</name>
    <dbReference type="NCBI Taxonomy" id="1419277"/>
    <lineage>
        <taxon>Bacteria</taxon>
        <taxon>Pseudomonadati</taxon>
        <taxon>Pseudomonadota</taxon>
        <taxon>Alphaproteobacteria</taxon>
        <taxon>Hyphomicrobiales</taxon>
        <taxon>Nitrobacteraceae</taxon>
        <taxon>Bradyrhizobium</taxon>
    </lineage>
</organism>